<dbReference type="Proteomes" id="UP000261540">
    <property type="component" value="Unplaced"/>
</dbReference>
<dbReference type="InterPro" id="IPR031259">
    <property type="entry name" value="ILBP"/>
</dbReference>
<evidence type="ECO:0000313" key="4">
    <source>
        <dbReference type="Ensembl" id="ENSPKIP00000042039.1"/>
    </source>
</evidence>
<accession>A0A3B3TH25</accession>
<dbReference type="InterPro" id="IPR000566">
    <property type="entry name" value="Lipocln_cytosolic_FA-bd_dom"/>
</dbReference>
<dbReference type="GO" id="GO:0008289">
    <property type="term" value="F:lipid binding"/>
    <property type="evidence" value="ECO:0007669"/>
    <property type="project" value="InterPro"/>
</dbReference>
<dbReference type="InterPro" id="IPR012674">
    <property type="entry name" value="Calycin"/>
</dbReference>
<sequence>MVDKFVGTWRMISSDNFDDYMKALGVGFATRQMGNMAKPNLLITVDDKGVISMKSQSTFKSTEINFKLNEEFDEITADDRKTKTKITLENGKLIQKQKWDGKETTIEREVQDGKLIAVRYHLQLISLHPRTHYL</sequence>
<evidence type="ECO:0000256" key="2">
    <source>
        <dbReference type="RuleBase" id="RU003696"/>
    </source>
</evidence>
<name>A0A3B3TH25_9TELE</name>
<dbReference type="Pfam" id="PF00061">
    <property type="entry name" value="Lipocalin"/>
    <property type="match status" value="1"/>
</dbReference>
<dbReference type="InterPro" id="IPR000463">
    <property type="entry name" value="Fatty_acid-bd"/>
</dbReference>
<dbReference type="PROSITE" id="PS00214">
    <property type="entry name" value="FABP"/>
    <property type="match status" value="1"/>
</dbReference>
<proteinExistence type="inferred from homology"/>
<dbReference type="PANTHER" id="PTHR11955">
    <property type="entry name" value="FATTY ACID BINDING PROTEIN"/>
    <property type="match status" value="1"/>
</dbReference>
<evidence type="ECO:0000259" key="3">
    <source>
        <dbReference type="PROSITE" id="PS00214"/>
    </source>
</evidence>
<evidence type="ECO:0000256" key="1">
    <source>
        <dbReference type="ARBA" id="ARBA00008390"/>
    </source>
</evidence>
<dbReference type="PRINTS" id="PR00178">
    <property type="entry name" value="FATTYACIDBP"/>
</dbReference>
<dbReference type="FunFam" id="2.40.128.20:FF:000001">
    <property type="entry name" value="Fatty acid-binding protein, adipocyte"/>
    <property type="match status" value="1"/>
</dbReference>
<dbReference type="SUPFAM" id="SSF50814">
    <property type="entry name" value="Lipocalins"/>
    <property type="match status" value="1"/>
</dbReference>
<evidence type="ECO:0000313" key="5">
    <source>
        <dbReference type="Proteomes" id="UP000261540"/>
    </source>
</evidence>
<keyword evidence="2" id="KW-0813">Transport</keyword>
<reference evidence="4" key="1">
    <citation type="submission" date="2025-08" db="UniProtKB">
        <authorList>
            <consortium name="Ensembl"/>
        </authorList>
    </citation>
    <scope>IDENTIFICATION</scope>
</reference>
<dbReference type="Gene3D" id="2.40.128.20">
    <property type="match status" value="1"/>
</dbReference>
<dbReference type="STRING" id="1676925.ENSPKIP00000042039"/>
<keyword evidence="5" id="KW-1185">Reference proteome</keyword>
<feature type="domain" description="Cytosolic fatty-acid binding proteins" evidence="3">
    <location>
        <begin position="7"/>
        <end position="24"/>
    </location>
</feature>
<dbReference type="GeneTree" id="ENSGT00940000164547"/>
<dbReference type="AlphaFoldDB" id="A0A3B3TH25"/>
<organism evidence="4 5">
    <name type="scientific">Paramormyrops kingsleyae</name>
    <dbReference type="NCBI Taxonomy" id="1676925"/>
    <lineage>
        <taxon>Eukaryota</taxon>
        <taxon>Metazoa</taxon>
        <taxon>Chordata</taxon>
        <taxon>Craniata</taxon>
        <taxon>Vertebrata</taxon>
        <taxon>Euteleostomi</taxon>
        <taxon>Actinopterygii</taxon>
        <taxon>Neopterygii</taxon>
        <taxon>Teleostei</taxon>
        <taxon>Osteoglossocephala</taxon>
        <taxon>Osteoglossomorpha</taxon>
        <taxon>Osteoglossiformes</taxon>
        <taxon>Mormyridae</taxon>
        <taxon>Paramormyrops</taxon>
    </lineage>
</organism>
<protein>
    <submittedName>
        <fullName evidence="4">Fatty acid binding protein 4a</fullName>
    </submittedName>
</protein>
<dbReference type="Ensembl" id="ENSPKIT00000023105.1">
    <property type="protein sequence ID" value="ENSPKIP00000042039.1"/>
    <property type="gene ID" value="ENSPKIG00000018376.1"/>
</dbReference>
<reference evidence="4" key="2">
    <citation type="submission" date="2025-09" db="UniProtKB">
        <authorList>
            <consortium name="Ensembl"/>
        </authorList>
    </citation>
    <scope>IDENTIFICATION</scope>
</reference>
<comment type="similarity">
    <text evidence="1 2">Belongs to the calycin superfamily. Fatty-acid binding protein (FABP) family.</text>
</comment>